<dbReference type="RefSeq" id="WP_119931905.1">
    <property type="nucleotide sequence ID" value="NZ_QZEY01000036.1"/>
</dbReference>
<sequence>MGTGQQRIDQIADIEFHGKVPSKIAAYAVATQRLAHDLARELEEGANGAEAAMRQLKGHPLLMGVDVKARAWRVARHLREARELVLGISAEAVKFNLQFRQEFLEAMANQARDTKGKDYKGKVDL</sequence>
<reference evidence="1 2" key="1">
    <citation type="submission" date="2018-09" db="EMBL/GenBank/DDBJ databases">
        <title>YIM 75507 draft genome.</title>
        <authorList>
            <person name="Tang S."/>
            <person name="Feng Y."/>
        </authorList>
    </citation>
    <scope>NUCLEOTIDE SEQUENCE [LARGE SCALE GENOMIC DNA]</scope>
    <source>
        <strain evidence="1 2">YIM 75507</strain>
    </source>
</reference>
<dbReference type="EMBL" id="QZEY01000036">
    <property type="protein sequence ID" value="RJL19576.1"/>
    <property type="molecule type" value="Genomic_DNA"/>
</dbReference>
<accession>A0A3A4A412</accession>
<organism evidence="1 2">
    <name type="scientific">Bailinhaonella thermotolerans</name>
    <dbReference type="NCBI Taxonomy" id="1070861"/>
    <lineage>
        <taxon>Bacteria</taxon>
        <taxon>Bacillati</taxon>
        <taxon>Actinomycetota</taxon>
        <taxon>Actinomycetes</taxon>
        <taxon>Streptosporangiales</taxon>
        <taxon>Streptosporangiaceae</taxon>
        <taxon>Bailinhaonella</taxon>
    </lineage>
</organism>
<evidence type="ECO:0000313" key="2">
    <source>
        <dbReference type="Proteomes" id="UP000265768"/>
    </source>
</evidence>
<dbReference type="Proteomes" id="UP000265768">
    <property type="component" value="Unassembled WGS sequence"/>
</dbReference>
<evidence type="ECO:0000313" key="1">
    <source>
        <dbReference type="EMBL" id="RJL19576.1"/>
    </source>
</evidence>
<name>A0A3A4A412_9ACTN</name>
<keyword evidence="2" id="KW-1185">Reference proteome</keyword>
<protein>
    <submittedName>
        <fullName evidence="1">Uncharacterized protein</fullName>
    </submittedName>
</protein>
<dbReference type="OrthoDB" id="3478985at2"/>
<proteinExistence type="predicted"/>
<dbReference type="AlphaFoldDB" id="A0A3A4A412"/>
<comment type="caution">
    <text evidence="1">The sequence shown here is derived from an EMBL/GenBank/DDBJ whole genome shotgun (WGS) entry which is preliminary data.</text>
</comment>
<gene>
    <name evidence="1" type="ORF">D5H75_40270</name>
</gene>